<dbReference type="Gene3D" id="1.20.1270.220">
    <property type="match status" value="1"/>
</dbReference>
<evidence type="ECO:0000256" key="2">
    <source>
        <dbReference type="PROSITE-ProRule" id="PRU00035"/>
    </source>
</evidence>
<feature type="compositionally biased region" description="Acidic residues" evidence="3">
    <location>
        <begin position="881"/>
        <end position="892"/>
    </location>
</feature>
<feature type="domain" description="Bromo" evidence="4">
    <location>
        <begin position="526"/>
        <end position="598"/>
    </location>
</feature>
<name>A0A9P8CJK5_9HELO</name>
<dbReference type="InterPro" id="IPR050935">
    <property type="entry name" value="Bromo_chromatin_reader"/>
</dbReference>
<organism evidence="6 7">
    <name type="scientific">Calycina marina</name>
    <dbReference type="NCBI Taxonomy" id="1763456"/>
    <lineage>
        <taxon>Eukaryota</taxon>
        <taxon>Fungi</taxon>
        <taxon>Dikarya</taxon>
        <taxon>Ascomycota</taxon>
        <taxon>Pezizomycotina</taxon>
        <taxon>Leotiomycetes</taxon>
        <taxon>Helotiales</taxon>
        <taxon>Pezizellaceae</taxon>
        <taxon>Calycina</taxon>
    </lineage>
</organism>
<dbReference type="PROSITE" id="PS50014">
    <property type="entry name" value="BROMODOMAIN_2"/>
    <property type="match status" value="2"/>
</dbReference>
<protein>
    <recommendedName>
        <fullName evidence="8">Bromodomain-containing protein</fullName>
    </recommendedName>
</protein>
<feature type="compositionally biased region" description="Basic residues" evidence="3">
    <location>
        <begin position="708"/>
        <end position="734"/>
    </location>
</feature>
<dbReference type="SUPFAM" id="SSF47370">
    <property type="entry name" value="Bromodomain"/>
    <property type="match status" value="2"/>
</dbReference>
<keyword evidence="1 2" id="KW-0103">Bromodomain</keyword>
<dbReference type="AlphaFoldDB" id="A0A9P8CJK5"/>
<dbReference type="PRINTS" id="PR00503">
    <property type="entry name" value="BROMODOMAIN"/>
</dbReference>
<keyword evidence="7" id="KW-1185">Reference proteome</keyword>
<dbReference type="PROSITE" id="PS51525">
    <property type="entry name" value="NET"/>
    <property type="match status" value="1"/>
</dbReference>
<dbReference type="InterPro" id="IPR027353">
    <property type="entry name" value="NET_dom"/>
</dbReference>
<evidence type="ECO:0008006" key="8">
    <source>
        <dbReference type="Google" id="ProtNLM"/>
    </source>
</evidence>
<feature type="domain" description="NET" evidence="5">
    <location>
        <begin position="724"/>
        <end position="805"/>
    </location>
</feature>
<accession>A0A9P8CJK5</accession>
<comment type="caution">
    <text evidence="6">The sequence shown here is derived from an EMBL/GenBank/DDBJ whole genome shotgun (WGS) entry which is preliminary data.</text>
</comment>
<evidence type="ECO:0000313" key="7">
    <source>
        <dbReference type="Proteomes" id="UP000887226"/>
    </source>
</evidence>
<evidence type="ECO:0000256" key="3">
    <source>
        <dbReference type="SAM" id="MobiDB-lite"/>
    </source>
</evidence>
<dbReference type="PANTHER" id="PTHR22880">
    <property type="entry name" value="FALZ-RELATED BROMODOMAIN-CONTAINING PROTEINS"/>
    <property type="match status" value="1"/>
</dbReference>
<feature type="region of interest" description="Disordered" evidence="3">
    <location>
        <begin position="231"/>
        <end position="322"/>
    </location>
</feature>
<feature type="region of interest" description="Disordered" evidence="3">
    <location>
        <begin position="706"/>
        <end position="734"/>
    </location>
</feature>
<evidence type="ECO:0000256" key="1">
    <source>
        <dbReference type="ARBA" id="ARBA00023117"/>
    </source>
</evidence>
<dbReference type="GO" id="GO:0006338">
    <property type="term" value="P:chromatin remodeling"/>
    <property type="evidence" value="ECO:0007669"/>
    <property type="project" value="TreeGrafter"/>
</dbReference>
<feature type="compositionally biased region" description="Polar residues" evidence="3">
    <location>
        <begin position="848"/>
        <end position="864"/>
    </location>
</feature>
<feature type="region of interest" description="Disordered" evidence="3">
    <location>
        <begin position="1"/>
        <end position="21"/>
    </location>
</feature>
<dbReference type="Pfam" id="PF00439">
    <property type="entry name" value="Bromodomain"/>
    <property type="match status" value="2"/>
</dbReference>
<evidence type="ECO:0000313" key="6">
    <source>
        <dbReference type="EMBL" id="KAG9248985.1"/>
    </source>
</evidence>
<feature type="compositionally biased region" description="Basic and acidic residues" evidence="3">
    <location>
        <begin position="803"/>
        <end position="815"/>
    </location>
</feature>
<dbReference type="OrthoDB" id="784962at2759"/>
<dbReference type="InterPro" id="IPR038336">
    <property type="entry name" value="NET_sf"/>
</dbReference>
<dbReference type="SMART" id="SM00297">
    <property type="entry name" value="BROMO"/>
    <property type="match status" value="2"/>
</dbReference>
<reference evidence="6" key="1">
    <citation type="journal article" date="2021" name="IMA Fungus">
        <title>Genomic characterization of three marine fungi, including Emericellopsis atlantica sp. nov. with signatures of a generalist lifestyle and marine biomass degradation.</title>
        <authorList>
            <person name="Hagestad O.C."/>
            <person name="Hou L."/>
            <person name="Andersen J.H."/>
            <person name="Hansen E.H."/>
            <person name="Altermark B."/>
            <person name="Li C."/>
            <person name="Kuhnert E."/>
            <person name="Cox R.J."/>
            <person name="Crous P.W."/>
            <person name="Spatafora J.W."/>
            <person name="Lail K."/>
            <person name="Amirebrahimi M."/>
            <person name="Lipzen A."/>
            <person name="Pangilinan J."/>
            <person name="Andreopoulos W."/>
            <person name="Hayes R.D."/>
            <person name="Ng V."/>
            <person name="Grigoriev I.V."/>
            <person name="Jackson S.A."/>
            <person name="Sutton T.D.S."/>
            <person name="Dobson A.D.W."/>
            <person name="Rama T."/>
        </authorList>
    </citation>
    <scope>NUCLEOTIDE SEQUENCE</scope>
    <source>
        <strain evidence="6">TRa3180A</strain>
    </source>
</reference>
<dbReference type="Pfam" id="PF17035">
    <property type="entry name" value="BET"/>
    <property type="match status" value="1"/>
</dbReference>
<proteinExistence type="predicted"/>
<dbReference type="EMBL" id="MU253740">
    <property type="protein sequence ID" value="KAG9248985.1"/>
    <property type="molecule type" value="Genomic_DNA"/>
</dbReference>
<dbReference type="PANTHER" id="PTHR22880:SF225">
    <property type="entry name" value="BROMODOMAIN-CONTAINING PROTEIN BET-1-RELATED"/>
    <property type="match status" value="1"/>
</dbReference>
<feature type="compositionally biased region" description="Acidic residues" evidence="3">
    <location>
        <begin position="632"/>
        <end position="646"/>
    </location>
</feature>
<gene>
    <name evidence="6" type="ORF">BJ878DRAFT_197447</name>
</gene>
<sequence length="892" mass="97699">MAVMATNGVTEGLPFDQKALPVPSPDTMALDLEINGTTNHDESKLAPSDSASTLEASSFQEFASTTLINGETNTNTYLSNQTITPPFESQDDSRHIEAAAVLEQTVIETSEVLDAQGEAMETIGLNSPGNDLFGEAENDEPLPKESQPLQQTIATNTIEAVLKSTVDNAIETALQEDHITSTMPPVVEAEESDLRDAPVEPLEAAPPKAEQPEQGEGLDAVPTTETVAKQQDTLTNDLSSSGDILDSNNKMEANTPEAVANPGAKSTEVEDTEMHEASAPSTAPSTKVARDREDDTEDEPSAKRAKTVDESAVGNGEVESEPMTSFLQKEISKMLKSQARSTLGKSFKAPVITLWPNFAESYVAKITNPIDLGTIEKKLIAGNYVSREALEGDIRLMAENCVSFNGPEHEITRGGIKLRDNILSKIAAIPSAPAPPAPKAPKKPPIPKAKPVVAEVVSPVVSAPSESHPLDPDTNLPIIRRGSTAVRPVRHIRAPQRDLPVAASQRNLTPELKFCRWLLTEIEKPRNAVFMNPFMLPVDPVALNIPTYNQIVKSPMDISTVEARMARRQYANASAFKKDMELIWKNCKAFNPQGNPVHACAVSFEKYFNEQWAKKNQWVSEHRQPTAQSPSPEEDSEVESSEDDAAEPAAVVTSVASQRLIEEQGKLISLMSAKRADPNIVSMQQDMVNFLQKKIQSEQDALAAARANSKKSRAPRKPKKAIQKKPARGPKKHMGGFEKQVISAGIEQLPPDQSTLAIKMIHEANSSIQEVEGEIEVDIDQVPVPVLWKLLDMIRRWVPEVEAEVRKSYDSKNEPEYEEEEEEEIRLPPKSKKNKPMNSQDQEKKIKQLSQNLAKYQGRVSGSQEADVDVIQTVETQDQSSGDEDPSDSEEE</sequence>
<feature type="compositionally biased region" description="Polar residues" evidence="3">
    <location>
        <begin position="231"/>
        <end position="252"/>
    </location>
</feature>
<dbReference type="GO" id="GO:0000785">
    <property type="term" value="C:chromatin"/>
    <property type="evidence" value="ECO:0007669"/>
    <property type="project" value="TreeGrafter"/>
</dbReference>
<dbReference type="InterPro" id="IPR001487">
    <property type="entry name" value="Bromodomain"/>
</dbReference>
<feature type="domain" description="Bromo" evidence="4">
    <location>
        <begin position="339"/>
        <end position="412"/>
    </location>
</feature>
<evidence type="ECO:0000259" key="4">
    <source>
        <dbReference type="PROSITE" id="PS50014"/>
    </source>
</evidence>
<feature type="region of interest" description="Disordered" evidence="3">
    <location>
        <begin position="803"/>
        <end position="892"/>
    </location>
</feature>
<evidence type="ECO:0000259" key="5">
    <source>
        <dbReference type="PROSITE" id="PS51525"/>
    </source>
</evidence>
<dbReference type="InterPro" id="IPR036427">
    <property type="entry name" value="Bromodomain-like_sf"/>
</dbReference>
<feature type="compositionally biased region" description="Basic and acidic residues" evidence="3">
    <location>
        <begin position="300"/>
        <end position="309"/>
    </location>
</feature>
<dbReference type="GO" id="GO:0005634">
    <property type="term" value="C:nucleus"/>
    <property type="evidence" value="ECO:0007669"/>
    <property type="project" value="TreeGrafter"/>
</dbReference>
<dbReference type="Gene3D" id="1.20.920.10">
    <property type="entry name" value="Bromodomain-like"/>
    <property type="match status" value="2"/>
</dbReference>
<feature type="region of interest" description="Disordered" evidence="3">
    <location>
        <begin position="618"/>
        <end position="651"/>
    </location>
</feature>
<dbReference type="Proteomes" id="UP000887226">
    <property type="component" value="Unassembled WGS sequence"/>
</dbReference>
<dbReference type="GO" id="GO:0006355">
    <property type="term" value="P:regulation of DNA-templated transcription"/>
    <property type="evidence" value="ECO:0007669"/>
    <property type="project" value="TreeGrafter"/>
</dbReference>